<sequence length="443" mass="50127">MVHVNIISREIIRPFSPAIHHLKPFKLSVLDQFTPTTYIPLILFYSKSPQTSSTDHLKNSLSETLNCFYPFSGRMKDNLFIDFYNEGIPYNETRVHCCLSDFLQHPKTESLNHFLPGCPLRKEPKPMEVPQLAVQVNIFDCGGIAIGLCASHKITDGATLSAFLNTWAAIAGGHCNKLVRPNFSEASSLAYFPPRNIWPRIVAPLMERLWFKEDKYKTRRFVFDAKAIATLKEKAKSEQVQNPTRTESLSSFIYIHARAASRLTSSSLRPSILVQAVNIRQKTNPHMSYNSMGNLIWYAIVAHDYNSVESTEIKLRGLVATLREAVAKIDSDVRILQGHEGFTTKIKYLYQKAAVAFKNPEIFSFTSWLTFGFDEIDFGWGKPIWVGLMGECGSRRNHIVLQNTTSGNGIEAWVTLEENIMSILEQDPEFLAFATLNPSVLIQ</sequence>
<evidence type="ECO:0008006" key="6">
    <source>
        <dbReference type="Google" id="ProtNLM"/>
    </source>
</evidence>
<evidence type="ECO:0000313" key="5">
    <source>
        <dbReference type="Proteomes" id="UP000737018"/>
    </source>
</evidence>
<dbReference type="Proteomes" id="UP000737018">
    <property type="component" value="Unassembled WGS sequence"/>
</dbReference>
<proteinExistence type="inferred from homology"/>
<comment type="similarity">
    <text evidence="1">Belongs to the plant acyltransferase family.</text>
</comment>
<evidence type="ECO:0000256" key="3">
    <source>
        <dbReference type="ARBA" id="ARBA00023315"/>
    </source>
</evidence>
<dbReference type="AlphaFoldDB" id="A0A8J4RJG1"/>
<name>A0A8J4RJG1_9ROSI</name>
<keyword evidence="2" id="KW-0808">Transferase</keyword>
<dbReference type="EMBL" id="JRKL02000906">
    <property type="protein sequence ID" value="KAF3967385.1"/>
    <property type="molecule type" value="Genomic_DNA"/>
</dbReference>
<keyword evidence="3" id="KW-0012">Acyltransferase</keyword>
<protein>
    <recommendedName>
        <fullName evidence="6">Vinorine synthase-like</fullName>
    </recommendedName>
</protein>
<evidence type="ECO:0000256" key="2">
    <source>
        <dbReference type="ARBA" id="ARBA00022679"/>
    </source>
</evidence>
<dbReference type="Gene3D" id="3.30.559.10">
    <property type="entry name" value="Chloramphenicol acetyltransferase-like domain"/>
    <property type="match status" value="2"/>
</dbReference>
<gene>
    <name evidence="4" type="ORF">CMV_008616</name>
</gene>
<dbReference type="PANTHER" id="PTHR31623">
    <property type="entry name" value="F21J9.9"/>
    <property type="match status" value="1"/>
</dbReference>
<dbReference type="OrthoDB" id="671439at2759"/>
<dbReference type="GO" id="GO:0016746">
    <property type="term" value="F:acyltransferase activity"/>
    <property type="evidence" value="ECO:0007669"/>
    <property type="project" value="UniProtKB-KW"/>
</dbReference>
<dbReference type="Pfam" id="PF02458">
    <property type="entry name" value="Transferase"/>
    <property type="match status" value="1"/>
</dbReference>
<reference evidence="4" key="1">
    <citation type="submission" date="2020-03" db="EMBL/GenBank/DDBJ databases">
        <title>Castanea mollissima Vanexum genome sequencing.</title>
        <authorList>
            <person name="Staton M."/>
        </authorList>
    </citation>
    <scope>NUCLEOTIDE SEQUENCE</scope>
    <source>
        <tissue evidence="4">Leaf</tissue>
    </source>
</reference>
<keyword evidence="5" id="KW-1185">Reference proteome</keyword>
<comment type="caution">
    <text evidence="4">The sequence shown here is derived from an EMBL/GenBank/DDBJ whole genome shotgun (WGS) entry which is preliminary data.</text>
</comment>
<dbReference type="PANTHER" id="PTHR31623:SF36">
    <property type="entry name" value="STEMMADENINE O-ACETYLTRANSFERASE-LIKE"/>
    <property type="match status" value="1"/>
</dbReference>
<evidence type="ECO:0000313" key="4">
    <source>
        <dbReference type="EMBL" id="KAF3967385.1"/>
    </source>
</evidence>
<dbReference type="InterPro" id="IPR023213">
    <property type="entry name" value="CAT-like_dom_sf"/>
</dbReference>
<organism evidence="4 5">
    <name type="scientific">Castanea mollissima</name>
    <name type="common">Chinese chestnut</name>
    <dbReference type="NCBI Taxonomy" id="60419"/>
    <lineage>
        <taxon>Eukaryota</taxon>
        <taxon>Viridiplantae</taxon>
        <taxon>Streptophyta</taxon>
        <taxon>Embryophyta</taxon>
        <taxon>Tracheophyta</taxon>
        <taxon>Spermatophyta</taxon>
        <taxon>Magnoliopsida</taxon>
        <taxon>eudicotyledons</taxon>
        <taxon>Gunneridae</taxon>
        <taxon>Pentapetalae</taxon>
        <taxon>rosids</taxon>
        <taxon>fabids</taxon>
        <taxon>Fagales</taxon>
        <taxon>Fagaceae</taxon>
        <taxon>Castanea</taxon>
    </lineage>
</organism>
<evidence type="ECO:0000256" key="1">
    <source>
        <dbReference type="ARBA" id="ARBA00009861"/>
    </source>
</evidence>
<accession>A0A8J4RJG1</accession>